<protein>
    <recommendedName>
        <fullName evidence="6">tRNA pseudouridine synthase C</fullName>
        <ecNumber evidence="5">5.4.99.26</ecNumber>
    </recommendedName>
    <alternativeName>
        <fullName evidence="8">tRNA pseudouridine(65) synthase</fullName>
    </alternativeName>
    <alternativeName>
        <fullName evidence="9">tRNA pseudouridylate synthase C</fullName>
    </alternativeName>
    <alternativeName>
        <fullName evidence="7">tRNA-uridine isomerase C</fullName>
    </alternativeName>
</protein>
<feature type="domain" description="Pseudouridine synthase RsuA/RluA-like" evidence="10">
    <location>
        <begin position="21"/>
        <end position="180"/>
    </location>
</feature>
<evidence type="ECO:0000256" key="1">
    <source>
        <dbReference type="ARBA" id="ARBA00022694"/>
    </source>
</evidence>
<dbReference type="EMBL" id="WOCD01000003">
    <property type="protein sequence ID" value="MUH71912.1"/>
    <property type="molecule type" value="Genomic_DNA"/>
</dbReference>
<dbReference type="RefSeq" id="WP_155695110.1">
    <property type="nucleotide sequence ID" value="NZ_WOCD01000003.1"/>
</dbReference>
<sequence length="253" mass="28616">MRNIIFDQAPELSILYQDEFLVAINKPSGLLVHRSEIDKRETLFALQLTRDLVGQHVFPVHRLDRPTSGVLLFALSSEVAHEINQAFIEGSIEKTYLAVVRGHTPDSLKIDYALSYIHDKFADKDRDKDLPPQEAQTLLKTLAKVELPFPSGRYESSRYSLVELTPKTGRKHQLRRHMAHIRHPIIGDTNHGDGKQNKSARANLDLTRLALHAKSLSFNHPISKQNITITAPLDDALNHLINTCGWETDLQGK</sequence>
<dbReference type="SUPFAM" id="SSF55120">
    <property type="entry name" value="Pseudouridine synthase"/>
    <property type="match status" value="1"/>
</dbReference>
<dbReference type="PANTHER" id="PTHR21600">
    <property type="entry name" value="MITOCHONDRIAL RNA PSEUDOURIDINE SYNTHASE"/>
    <property type="match status" value="1"/>
</dbReference>
<proteinExistence type="predicted"/>
<evidence type="ECO:0000256" key="2">
    <source>
        <dbReference type="ARBA" id="ARBA00023235"/>
    </source>
</evidence>
<dbReference type="GO" id="GO:0008033">
    <property type="term" value="P:tRNA processing"/>
    <property type="evidence" value="ECO:0007669"/>
    <property type="project" value="UniProtKB-KW"/>
</dbReference>
<evidence type="ECO:0000256" key="7">
    <source>
        <dbReference type="ARBA" id="ARBA00041803"/>
    </source>
</evidence>
<dbReference type="Gene3D" id="3.30.2350.10">
    <property type="entry name" value="Pseudouridine synthase"/>
    <property type="match status" value="1"/>
</dbReference>
<dbReference type="PROSITE" id="PS01129">
    <property type="entry name" value="PSI_RLU"/>
    <property type="match status" value="1"/>
</dbReference>
<dbReference type="NCBIfam" id="NF008321">
    <property type="entry name" value="PRK11112.1"/>
    <property type="match status" value="1"/>
</dbReference>
<dbReference type="GO" id="GO:0160149">
    <property type="term" value="F:tRNA pseudouridine(65) synthase activity"/>
    <property type="evidence" value="ECO:0007669"/>
    <property type="project" value="UniProtKB-EC"/>
</dbReference>
<dbReference type="PANTHER" id="PTHR21600:SF56">
    <property type="entry name" value="TRNA PSEUDOURIDINE SYNTHASE C"/>
    <property type="match status" value="1"/>
</dbReference>
<evidence type="ECO:0000256" key="5">
    <source>
        <dbReference type="ARBA" id="ARBA00038943"/>
    </source>
</evidence>
<evidence type="ECO:0000256" key="3">
    <source>
        <dbReference type="ARBA" id="ARBA00036607"/>
    </source>
</evidence>
<reference evidence="11 12" key="1">
    <citation type="submission" date="2019-11" db="EMBL/GenBank/DDBJ databases">
        <title>P. haliotis isolates from Z. marina roots.</title>
        <authorList>
            <person name="Cohen M."/>
            <person name="Jospin G."/>
            <person name="Eisen J.A."/>
            <person name="Coil D.A."/>
        </authorList>
    </citation>
    <scope>NUCLEOTIDE SEQUENCE [LARGE SCALE GENOMIC DNA]</scope>
    <source>
        <strain evidence="11 12">UCD-MCMsp1aY</strain>
    </source>
</reference>
<accession>A0A6N8FAY4</accession>
<dbReference type="OrthoDB" id="9785808at2"/>
<dbReference type="GO" id="GO:0000455">
    <property type="term" value="P:enzyme-directed rRNA pseudouridine synthesis"/>
    <property type="evidence" value="ECO:0007669"/>
    <property type="project" value="TreeGrafter"/>
</dbReference>
<evidence type="ECO:0000256" key="6">
    <source>
        <dbReference type="ARBA" id="ARBA00040675"/>
    </source>
</evidence>
<dbReference type="InterPro" id="IPR050188">
    <property type="entry name" value="RluA_PseudoU_synthase"/>
</dbReference>
<evidence type="ECO:0000256" key="4">
    <source>
        <dbReference type="ARBA" id="ARBA00037670"/>
    </source>
</evidence>
<dbReference type="InterPro" id="IPR020103">
    <property type="entry name" value="PsdUridine_synth_cat_dom_sf"/>
</dbReference>
<evidence type="ECO:0000259" key="10">
    <source>
        <dbReference type="Pfam" id="PF00849"/>
    </source>
</evidence>
<dbReference type="AlphaFoldDB" id="A0A6N8FAY4"/>
<comment type="caution">
    <text evidence="11">The sequence shown here is derived from an EMBL/GenBank/DDBJ whole genome shotgun (WGS) entry which is preliminary data.</text>
</comment>
<gene>
    <name evidence="11" type="primary">truC</name>
    <name evidence="11" type="ORF">GNP35_05160</name>
</gene>
<keyword evidence="1" id="KW-0819">tRNA processing</keyword>
<dbReference type="EC" id="5.4.99.26" evidence="5"/>
<keyword evidence="12" id="KW-1185">Reference proteome</keyword>
<name>A0A6N8FAY4_9GAMM</name>
<evidence type="ECO:0000313" key="11">
    <source>
        <dbReference type="EMBL" id="MUH71912.1"/>
    </source>
</evidence>
<evidence type="ECO:0000313" key="12">
    <source>
        <dbReference type="Proteomes" id="UP000439994"/>
    </source>
</evidence>
<comment type="function">
    <text evidence="4">Responsible for synthesis of pseudouridine from uracil-65 in transfer RNAs.</text>
</comment>
<dbReference type="InterPro" id="IPR006145">
    <property type="entry name" value="PsdUridine_synth_RsuA/RluA"/>
</dbReference>
<organism evidence="11 12">
    <name type="scientific">Psychrosphaera haliotis</name>
    <dbReference type="NCBI Taxonomy" id="555083"/>
    <lineage>
        <taxon>Bacteria</taxon>
        <taxon>Pseudomonadati</taxon>
        <taxon>Pseudomonadota</taxon>
        <taxon>Gammaproteobacteria</taxon>
        <taxon>Alteromonadales</taxon>
        <taxon>Pseudoalteromonadaceae</taxon>
        <taxon>Psychrosphaera</taxon>
    </lineage>
</organism>
<dbReference type="Proteomes" id="UP000439994">
    <property type="component" value="Unassembled WGS sequence"/>
</dbReference>
<dbReference type="InterPro" id="IPR006224">
    <property type="entry name" value="PsdUridine_synth_RluA-like_CS"/>
</dbReference>
<dbReference type="Pfam" id="PF00849">
    <property type="entry name" value="PseudoU_synth_2"/>
    <property type="match status" value="1"/>
</dbReference>
<keyword evidence="2 11" id="KW-0413">Isomerase</keyword>
<evidence type="ECO:0000256" key="8">
    <source>
        <dbReference type="ARBA" id="ARBA00041975"/>
    </source>
</evidence>
<dbReference type="CDD" id="cd02563">
    <property type="entry name" value="PseudoU_synth_TruC"/>
    <property type="match status" value="1"/>
</dbReference>
<comment type="catalytic activity">
    <reaction evidence="3">
        <text>uridine(65) in tRNA = pseudouridine(65) in tRNA</text>
        <dbReference type="Rhea" id="RHEA:42536"/>
        <dbReference type="Rhea" id="RHEA-COMP:10103"/>
        <dbReference type="Rhea" id="RHEA-COMP:10104"/>
        <dbReference type="ChEBI" id="CHEBI:65314"/>
        <dbReference type="ChEBI" id="CHEBI:65315"/>
        <dbReference type="EC" id="5.4.99.26"/>
    </reaction>
</comment>
<evidence type="ECO:0000256" key="9">
    <source>
        <dbReference type="ARBA" id="ARBA00043049"/>
    </source>
</evidence>
<dbReference type="GO" id="GO:0003723">
    <property type="term" value="F:RNA binding"/>
    <property type="evidence" value="ECO:0007669"/>
    <property type="project" value="InterPro"/>
</dbReference>